<dbReference type="SMART" id="SM00028">
    <property type="entry name" value="TPR"/>
    <property type="match status" value="4"/>
</dbReference>
<sequence length="174" mass="19737">VLKKGLAQIDYDPELWNYLGVAYWSKGDFQNAVEAYQKVLMLDYNYPIVFNNLGSLYLSQALKSKNAGDLKNAIYNFKKAIELDPGYSSAYNGLGSVYGQVGDMDAAIHCWEKAVELNPDFYFPLYNLGLAYLAKGDKSKALVFLKKYKKANYTRLTAKEKKKLNSLIQQSQQK</sequence>
<evidence type="ECO:0000313" key="3">
    <source>
        <dbReference type="EMBL" id="GAJ15751.1"/>
    </source>
</evidence>
<dbReference type="InterPro" id="IPR019734">
    <property type="entry name" value="TPR_rpt"/>
</dbReference>
<dbReference type="Gene3D" id="1.25.40.10">
    <property type="entry name" value="Tetratricopeptide repeat domain"/>
    <property type="match status" value="2"/>
</dbReference>
<dbReference type="Pfam" id="PF13181">
    <property type="entry name" value="TPR_8"/>
    <property type="match status" value="2"/>
</dbReference>
<dbReference type="InterPro" id="IPR011990">
    <property type="entry name" value="TPR-like_helical_dom_sf"/>
</dbReference>
<dbReference type="EMBL" id="BARW01027475">
    <property type="protein sequence ID" value="GAJ15751.1"/>
    <property type="molecule type" value="Genomic_DNA"/>
</dbReference>
<dbReference type="Pfam" id="PF00515">
    <property type="entry name" value="TPR_1"/>
    <property type="match status" value="1"/>
</dbReference>
<comment type="caution">
    <text evidence="3">The sequence shown here is derived from an EMBL/GenBank/DDBJ whole genome shotgun (WGS) entry which is preliminary data.</text>
</comment>
<dbReference type="InterPro" id="IPR013105">
    <property type="entry name" value="TPR_2"/>
</dbReference>
<dbReference type="Pfam" id="PF07719">
    <property type="entry name" value="TPR_2"/>
    <property type="match status" value="1"/>
</dbReference>
<dbReference type="SUPFAM" id="SSF48452">
    <property type="entry name" value="TPR-like"/>
    <property type="match status" value="1"/>
</dbReference>
<gene>
    <name evidence="3" type="ORF">S12H4_44573</name>
</gene>
<name>X1VJX7_9ZZZZ</name>
<accession>X1VJX7</accession>
<proteinExistence type="predicted"/>
<dbReference type="PROSITE" id="PS50005">
    <property type="entry name" value="TPR"/>
    <property type="match status" value="3"/>
</dbReference>
<keyword evidence="2" id="KW-0802">TPR repeat</keyword>
<protein>
    <submittedName>
        <fullName evidence="3">Uncharacterized protein</fullName>
    </submittedName>
</protein>
<evidence type="ECO:0000256" key="1">
    <source>
        <dbReference type="ARBA" id="ARBA00022737"/>
    </source>
</evidence>
<dbReference type="PANTHER" id="PTHR44943:SF8">
    <property type="entry name" value="TPR REPEAT-CONTAINING PROTEIN MJ0263"/>
    <property type="match status" value="1"/>
</dbReference>
<dbReference type="InterPro" id="IPR051685">
    <property type="entry name" value="Ycf3/AcsC/BcsC/TPR_MFPF"/>
</dbReference>
<reference evidence="3" key="1">
    <citation type="journal article" date="2014" name="Front. Microbiol.">
        <title>High frequency of phylogenetically diverse reductive dehalogenase-homologous genes in deep subseafloor sedimentary metagenomes.</title>
        <authorList>
            <person name="Kawai M."/>
            <person name="Futagami T."/>
            <person name="Toyoda A."/>
            <person name="Takaki Y."/>
            <person name="Nishi S."/>
            <person name="Hori S."/>
            <person name="Arai W."/>
            <person name="Tsubouchi T."/>
            <person name="Morono Y."/>
            <person name="Uchiyama I."/>
            <person name="Ito T."/>
            <person name="Fujiyama A."/>
            <person name="Inagaki F."/>
            <person name="Takami H."/>
        </authorList>
    </citation>
    <scope>NUCLEOTIDE SEQUENCE</scope>
    <source>
        <strain evidence="3">Expedition CK06-06</strain>
    </source>
</reference>
<feature type="non-terminal residue" evidence="3">
    <location>
        <position position="1"/>
    </location>
</feature>
<dbReference type="AlphaFoldDB" id="X1VJX7"/>
<organism evidence="3">
    <name type="scientific">marine sediment metagenome</name>
    <dbReference type="NCBI Taxonomy" id="412755"/>
    <lineage>
        <taxon>unclassified sequences</taxon>
        <taxon>metagenomes</taxon>
        <taxon>ecological metagenomes</taxon>
    </lineage>
</organism>
<evidence type="ECO:0000256" key="2">
    <source>
        <dbReference type="ARBA" id="ARBA00022803"/>
    </source>
</evidence>
<keyword evidence="1" id="KW-0677">Repeat</keyword>
<dbReference type="PANTHER" id="PTHR44943">
    <property type="entry name" value="CELLULOSE SYNTHASE OPERON PROTEIN C"/>
    <property type="match status" value="1"/>
</dbReference>
<dbReference type="PROSITE" id="PS50293">
    <property type="entry name" value="TPR_REGION"/>
    <property type="match status" value="1"/>
</dbReference>